<evidence type="ECO:0000256" key="3">
    <source>
        <dbReference type="ARBA" id="ARBA00022801"/>
    </source>
</evidence>
<dbReference type="InterPro" id="IPR051458">
    <property type="entry name" value="Cyt/Met_Dipeptidase"/>
</dbReference>
<evidence type="ECO:0000256" key="2">
    <source>
        <dbReference type="ARBA" id="ARBA00022723"/>
    </source>
</evidence>
<dbReference type="RefSeq" id="WP_348757290.1">
    <property type="nucleotide sequence ID" value="NZ_OZ026884.1"/>
</dbReference>
<organism evidence="5 6">
    <name type="scientific">Candidatus Methylocalor cossyra</name>
    <dbReference type="NCBI Taxonomy" id="3108543"/>
    <lineage>
        <taxon>Bacteria</taxon>
        <taxon>Pseudomonadati</taxon>
        <taxon>Pseudomonadota</taxon>
        <taxon>Gammaproteobacteria</taxon>
        <taxon>Methylococcales</taxon>
        <taxon>Methylococcaceae</taxon>
        <taxon>Candidatus Methylocalor</taxon>
    </lineage>
</organism>
<evidence type="ECO:0000313" key="5">
    <source>
        <dbReference type="EMBL" id="CAL1240712.1"/>
    </source>
</evidence>
<protein>
    <submittedName>
        <fullName evidence="5">Peptidase, M20/M25/M40 family</fullName>
    </submittedName>
</protein>
<keyword evidence="3" id="KW-0378">Hydrolase</keyword>
<evidence type="ECO:0000259" key="4">
    <source>
        <dbReference type="Pfam" id="PF07687"/>
    </source>
</evidence>
<dbReference type="Gene3D" id="3.40.630.10">
    <property type="entry name" value="Zn peptidases"/>
    <property type="match status" value="1"/>
</dbReference>
<reference evidence="5 6" key="1">
    <citation type="submission" date="2024-04" db="EMBL/GenBank/DDBJ databases">
        <authorList>
            <person name="Cremers G."/>
        </authorList>
    </citation>
    <scope>NUCLEOTIDE SEQUENCE [LARGE SCALE GENOMIC DNA]</scope>
    <source>
        <strain evidence="5">MeCH1-AG</strain>
    </source>
</reference>
<dbReference type="EMBL" id="OZ026884">
    <property type="protein sequence ID" value="CAL1240712.1"/>
    <property type="molecule type" value="Genomic_DNA"/>
</dbReference>
<keyword evidence="2" id="KW-0479">Metal-binding</keyword>
<dbReference type="InterPro" id="IPR002933">
    <property type="entry name" value="Peptidase_M20"/>
</dbReference>
<dbReference type="SUPFAM" id="SSF53187">
    <property type="entry name" value="Zn-dependent exopeptidases"/>
    <property type="match status" value="1"/>
</dbReference>
<accession>A0ABP1CA05</accession>
<dbReference type="InterPro" id="IPR011650">
    <property type="entry name" value="Peptidase_M20_dimer"/>
</dbReference>
<name>A0ABP1CA05_9GAMM</name>
<dbReference type="PANTHER" id="PTHR43270">
    <property type="entry name" value="BETA-ALA-HIS DIPEPTIDASE"/>
    <property type="match status" value="1"/>
</dbReference>
<dbReference type="PANTHER" id="PTHR43270:SF4">
    <property type="entry name" value="CARNOSINE DIPEPTIDASE 2, ISOFORM A"/>
    <property type="match status" value="1"/>
</dbReference>
<dbReference type="Proteomes" id="UP001497493">
    <property type="component" value="Chromosome"/>
</dbReference>
<sequence>MAIDPHTLYRSIDEFWDRAILPALTEYIGIPCKSLHYDPDWAAHGHIDRARRLALDWLAEHAPPDWTLHDLSLPGRTPLLLIEVPGALEATALLYGHLDKQPEMEGWRAGLGPWTPVLCDDKLYGRGGADDGYALFAAVAALKALARERRPRCVILIEFSEESGSPDLPAYLDAYAPLLGRPDLVIALDSGAGDYRRLWSTTSLRGVVGCVLEVKVLEETAHSGIASGIVPSSLRILRQLLDRLEDPQTGALRLPELKAEIPSQRRQQAAEAARILAGALLSSFHTVPGLRPVSDDPVELLLNNTWRPTLSVTGQDGLPPIRSAGNVLRSHTAFKLSIRLPPTVDGAVAEEAVRRCLTADPPYGAQVRLTFDQSSSGWNAPPLAPWLERATREASLAFYGEEAAYVGLGGSIPFLGMLGARFPEAQFLVTGVLGPLSNAHGPNEFLHIPYAKRLTACIGYVLDQLGSAAAGRN</sequence>
<evidence type="ECO:0000256" key="1">
    <source>
        <dbReference type="ARBA" id="ARBA00022670"/>
    </source>
</evidence>
<feature type="domain" description="Peptidase M20 dimerisation" evidence="4">
    <location>
        <begin position="203"/>
        <end position="359"/>
    </location>
</feature>
<keyword evidence="1" id="KW-0645">Protease</keyword>
<proteinExistence type="predicted"/>
<dbReference type="Gene3D" id="3.30.70.360">
    <property type="match status" value="1"/>
</dbReference>
<dbReference type="Pfam" id="PF01546">
    <property type="entry name" value="Peptidase_M20"/>
    <property type="match status" value="1"/>
</dbReference>
<keyword evidence="6" id="KW-1185">Reference proteome</keyword>
<gene>
    <name evidence="5" type="ORF">MECH1_V1_1936</name>
</gene>
<evidence type="ECO:0000313" key="6">
    <source>
        <dbReference type="Proteomes" id="UP001497493"/>
    </source>
</evidence>
<dbReference type="Pfam" id="PF07687">
    <property type="entry name" value="M20_dimer"/>
    <property type="match status" value="1"/>
</dbReference>